<dbReference type="PROSITE" id="PS51257">
    <property type="entry name" value="PROKAR_LIPOPROTEIN"/>
    <property type="match status" value="1"/>
</dbReference>
<dbReference type="RefSeq" id="WP_107582488.1">
    <property type="nucleotide sequence ID" value="NZ_JAERMS010000002.1"/>
</dbReference>
<protein>
    <submittedName>
        <fullName evidence="2">DUF4836 family protein</fullName>
    </submittedName>
</protein>
<organism evidence="2 3">
    <name type="scientific">Prevotella illustrans</name>
    <dbReference type="NCBI Taxonomy" id="2800387"/>
    <lineage>
        <taxon>Bacteria</taxon>
        <taxon>Pseudomonadati</taxon>
        <taxon>Bacteroidota</taxon>
        <taxon>Bacteroidia</taxon>
        <taxon>Bacteroidales</taxon>
        <taxon>Prevotellaceae</taxon>
        <taxon>Prevotella</taxon>
    </lineage>
</organism>
<accession>A0ABS3M2R4</accession>
<dbReference type="EMBL" id="JAERMS010000002">
    <property type="protein sequence ID" value="MBO1362429.1"/>
    <property type="molecule type" value="Genomic_DNA"/>
</dbReference>
<proteinExistence type="predicted"/>
<reference evidence="2 3" key="1">
    <citation type="submission" date="2021-01" db="EMBL/GenBank/DDBJ databases">
        <title>Prevotella A2931 sp. nov.</title>
        <authorList>
            <person name="Buhl M."/>
            <person name="Oberhettinger P."/>
        </authorList>
    </citation>
    <scope>NUCLEOTIDE SEQUENCE [LARGE SCALE GENOMIC DNA]</scope>
    <source>
        <strain evidence="2 3">A2931</strain>
    </source>
</reference>
<name>A0ABS3M2R4_9BACT</name>
<dbReference type="InterPro" id="IPR032276">
    <property type="entry name" value="DUF4836"/>
</dbReference>
<evidence type="ECO:0000313" key="2">
    <source>
        <dbReference type="EMBL" id="MBO1362429.1"/>
    </source>
</evidence>
<feature type="signal peptide" evidence="1">
    <location>
        <begin position="1"/>
        <end position="23"/>
    </location>
</feature>
<keyword evidence="3" id="KW-1185">Reference proteome</keyword>
<comment type="caution">
    <text evidence="2">The sequence shown here is derived from an EMBL/GenBank/DDBJ whole genome shotgun (WGS) entry which is preliminary data.</text>
</comment>
<evidence type="ECO:0000313" key="3">
    <source>
        <dbReference type="Proteomes" id="UP000664265"/>
    </source>
</evidence>
<sequence length="451" mass="49328">MKTSNLRLLVKGCLALVIMLALASCHDSDYLNAIPTESKALMSIDISGLDAKQAAAFTRLLPGQNVEKSGLDFSKKVYLFESSDGNLGFCGRVKSADDIVSFLESMKSSAVSRVEQYRGARFAMVKDAWLVGFNDRSFLLMGPVSADGQKVLRQQMAKYLNQDEDQGVTGSRIFARLDSIDSPMALVAQVQALPDKMIAPFTLGAPKSADASQVFIAAKMNVSDKMLTIEGETFSFNKSTNNALQAAYNEYYPITDKFVGNVSASCLFSIFMNVDGSKFIHHLHDNSLLTGLLAGINAAIDMDNIIKSFKGDVLIEIPSYANEQLQLAMTARLGNAQWLKDVAYWKKSCPPGSKIIDWQKNAYYYKGDDISYYFGVSPSNLFYSGSSAILAQSTLNRATLPLPSAVAERVKGKKIAMVINLNAIDNDKAGLIRDFLKPVFGDLSTIVYTLK</sequence>
<dbReference type="Pfam" id="PF16120">
    <property type="entry name" value="DUF4836"/>
    <property type="match status" value="1"/>
</dbReference>
<gene>
    <name evidence="2" type="ORF">JHU38_01295</name>
</gene>
<keyword evidence="1" id="KW-0732">Signal</keyword>
<dbReference type="Proteomes" id="UP000664265">
    <property type="component" value="Unassembled WGS sequence"/>
</dbReference>
<feature type="chain" id="PRO_5045797979" evidence="1">
    <location>
        <begin position="24"/>
        <end position="451"/>
    </location>
</feature>
<evidence type="ECO:0000256" key="1">
    <source>
        <dbReference type="SAM" id="SignalP"/>
    </source>
</evidence>